<comment type="catalytic activity">
    <reaction evidence="11">
        <text>L-threonine + hydrogencarbonate + ATP = L-threonylcarbamoyladenylate + diphosphate + H2O</text>
        <dbReference type="Rhea" id="RHEA:36407"/>
        <dbReference type="ChEBI" id="CHEBI:15377"/>
        <dbReference type="ChEBI" id="CHEBI:17544"/>
        <dbReference type="ChEBI" id="CHEBI:30616"/>
        <dbReference type="ChEBI" id="CHEBI:33019"/>
        <dbReference type="ChEBI" id="CHEBI:57926"/>
        <dbReference type="ChEBI" id="CHEBI:73682"/>
        <dbReference type="EC" id="2.7.7.87"/>
    </reaction>
</comment>
<gene>
    <name evidence="13" type="ORF">F1193_14980</name>
</gene>
<evidence type="ECO:0000256" key="4">
    <source>
        <dbReference type="ARBA" id="ARBA00022490"/>
    </source>
</evidence>
<dbReference type="GO" id="GO:0003725">
    <property type="term" value="F:double-stranded RNA binding"/>
    <property type="evidence" value="ECO:0007669"/>
    <property type="project" value="InterPro"/>
</dbReference>
<comment type="subcellular location">
    <subcellularLocation>
        <location evidence="1">Cytoplasm</location>
    </subcellularLocation>
</comment>
<dbReference type="Gene3D" id="3.40.50.11030">
    <property type="entry name" value="Threonylcarbamoyl-AMP synthase, C-terminal domain"/>
    <property type="match status" value="1"/>
</dbReference>
<dbReference type="OrthoDB" id="9814580at2"/>
<evidence type="ECO:0000313" key="14">
    <source>
        <dbReference type="Proteomes" id="UP000323886"/>
    </source>
</evidence>
<dbReference type="Gene3D" id="3.90.870.10">
    <property type="entry name" value="DHBP synthase"/>
    <property type="match status" value="1"/>
</dbReference>
<dbReference type="InterPro" id="IPR038385">
    <property type="entry name" value="Sua5/YwlC_C"/>
</dbReference>
<dbReference type="InterPro" id="IPR050156">
    <property type="entry name" value="TC-AMP_synthase_SUA5"/>
</dbReference>
<dbReference type="GO" id="GO:0000049">
    <property type="term" value="F:tRNA binding"/>
    <property type="evidence" value="ECO:0007669"/>
    <property type="project" value="TreeGrafter"/>
</dbReference>
<dbReference type="GO" id="GO:0005524">
    <property type="term" value="F:ATP binding"/>
    <property type="evidence" value="ECO:0007669"/>
    <property type="project" value="UniProtKB-KW"/>
</dbReference>
<evidence type="ECO:0000256" key="11">
    <source>
        <dbReference type="ARBA" id="ARBA00048366"/>
    </source>
</evidence>
<dbReference type="SUPFAM" id="SSF55821">
    <property type="entry name" value="YrdC/RibB"/>
    <property type="match status" value="1"/>
</dbReference>
<evidence type="ECO:0000256" key="6">
    <source>
        <dbReference type="ARBA" id="ARBA00022694"/>
    </source>
</evidence>
<keyword evidence="6" id="KW-0819">tRNA processing</keyword>
<dbReference type="NCBIfam" id="TIGR00057">
    <property type="entry name" value="L-threonylcarbamoyladenylate synthase"/>
    <property type="match status" value="1"/>
</dbReference>
<protein>
    <recommendedName>
        <fullName evidence="10">L-threonylcarbamoyladenylate synthase</fullName>
        <ecNumber evidence="3">2.7.7.87</ecNumber>
    </recommendedName>
    <alternativeName>
        <fullName evidence="10">L-threonylcarbamoyladenylate synthase</fullName>
    </alternativeName>
</protein>
<dbReference type="Pfam" id="PF01300">
    <property type="entry name" value="Sua5_yciO_yrdC"/>
    <property type="match status" value="1"/>
</dbReference>
<organism evidence="13 14">
    <name type="scientific">Blastochloris sulfoviridis</name>
    <dbReference type="NCBI Taxonomy" id="50712"/>
    <lineage>
        <taxon>Bacteria</taxon>
        <taxon>Pseudomonadati</taxon>
        <taxon>Pseudomonadota</taxon>
        <taxon>Alphaproteobacteria</taxon>
        <taxon>Hyphomicrobiales</taxon>
        <taxon>Blastochloridaceae</taxon>
        <taxon>Blastochloris</taxon>
    </lineage>
</organism>
<dbReference type="InterPro" id="IPR006070">
    <property type="entry name" value="Sua5-like_dom"/>
</dbReference>
<evidence type="ECO:0000256" key="3">
    <source>
        <dbReference type="ARBA" id="ARBA00012584"/>
    </source>
</evidence>
<evidence type="ECO:0000259" key="12">
    <source>
        <dbReference type="PROSITE" id="PS51163"/>
    </source>
</evidence>
<dbReference type="Proteomes" id="UP000323886">
    <property type="component" value="Unassembled WGS sequence"/>
</dbReference>
<comment type="similarity">
    <text evidence="2">Belongs to the SUA5 family.</text>
</comment>
<keyword evidence="14" id="KW-1185">Reference proteome</keyword>
<name>A0A5M6HMY3_9HYPH</name>
<evidence type="ECO:0000256" key="2">
    <source>
        <dbReference type="ARBA" id="ARBA00007663"/>
    </source>
</evidence>
<keyword evidence="8" id="KW-0547">Nucleotide-binding</keyword>
<dbReference type="GO" id="GO:0061710">
    <property type="term" value="F:L-threonylcarbamoyladenylate synthase"/>
    <property type="evidence" value="ECO:0007669"/>
    <property type="project" value="UniProtKB-EC"/>
</dbReference>
<dbReference type="InterPro" id="IPR005145">
    <property type="entry name" value="Sua5_C"/>
</dbReference>
<evidence type="ECO:0000256" key="8">
    <source>
        <dbReference type="ARBA" id="ARBA00022741"/>
    </source>
</evidence>
<proteinExistence type="inferred from homology"/>
<dbReference type="GO" id="GO:0005737">
    <property type="term" value="C:cytoplasm"/>
    <property type="evidence" value="ECO:0007669"/>
    <property type="project" value="UniProtKB-SubCell"/>
</dbReference>
<evidence type="ECO:0000256" key="5">
    <source>
        <dbReference type="ARBA" id="ARBA00022679"/>
    </source>
</evidence>
<evidence type="ECO:0000256" key="7">
    <source>
        <dbReference type="ARBA" id="ARBA00022695"/>
    </source>
</evidence>
<reference evidence="13 14" key="1">
    <citation type="submission" date="2019-09" db="EMBL/GenBank/DDBJ databases">
        <title>Draft Whole-Genome sequence of Blastochloris sulfoviridis DSM 729.</title>
        <authorList>
            <person name="Meyer T.E."/>
            <person name="Kyndt J.A."/>
        </authorList>
    </citation>
    <scope>NUCLEOTIDE SEQUENCE [LARGE SCALE GENOMIC DNA]</scope>
    <source>
        <strain evidence="13 14">DSM 729</strain>
    </source>
</reference>
<evidence type="ECO:0000256" key="10">
    <source>
        <dbReference type="ARBA" id="ARBA00029774"/>
    </source>
</evidence>
<feature type="domain" description="YrdC-like" evidence="12">
    <location>
        <begin position="95"/>
        <end position="282"/>
    </location>
</feature>
<sequence>MAGFSPSWAPETCKWVLRFEFLRFGFLRFGFLRGARGGAKSLTPAGVVYRAQACGRQRGVRPPDARLACARLPGALWNPSIVTASATARRLSATPAAIAEAVAVLRAGGLVAFPTETVYGLGADATNERAVARLYAAKDRPRFNPLIAHVDSAEAAAAQGLLGRRARVLAEAFWPGPLTLVVPAARNCRVCELARAGLTTIGLRVPAHETARDLLLAFGGPVVAPSANRSGHVSPTTADHVIEDLGPAVDLVLDGGSTPLGIESTIVACLGGPGRLLRPGGIPRGEIERALEERVAPPDLRPAEALDGEGPLAPGQLASHYAPRARLRLLAREVHPGEALLAFGTADIAGAAGAVARRDLSAVGDPVEAAANLYAHLRALDATGVASIAVAPIPEEGLGEAINDRLRRAAAPR</sequence>
<evidence type="ECO:0000313" key="13">
    <source>
        <dbReference type="EMBL" id="KAA5597147.1"/>
    </source>
</evidence>
<dbReference type="EC" id="2.7.7.87" evidence="3"/>
<dbReference type="PROSITE" id="PS51163">
    <property type="entry name" value="YRDC"/>
    <property type="match status" value="1"/>
</dbReference>
<dbReference type="GO" id="GO:0006450">
    <property type="term" value="P:regulation of translational fidelity"/>
    <property type="evidence" value="ECO:0007669"/>
    <property type="project" value="TreeGrafter"/>
</dbReference>
<keyword evidence="9" id="KW-0067">ATP-binding</keyword>
<dbReference type="PANTHER" id="PTHR17490">
    <property type="entry name" value="SUA5"/>
    <property type="match status" value="1"/>
</dbReference>
<keyword evidence="7" id="KW-0548">Nucleotidyltransferase</keyword>
<accession>A0A5M6HMY3</accession>
<dbReference type="AlphaFoldDB" id="A0A5M6HMY3"/>
<dbReference type="InterPro" id="IPR017945">
    <property type="entry name" value="DHBP_synth_RibB-like_a/b_dom"/>
</dbReference>
<dbReference type="PANTHER" id="PTHR17490:SF16">
    <property type="entry name" value="THREONYLCARBAMOYL-AMP SYNTHASE"/>
    <property type="match status" value="1"/>
</dbReference>
<evidence type="ECO:0000256" key="1">
    <source>
        <dbReference type="ARBA" id="ARBA00004496"/>
    </source>
</evidence>
<keyword evidence="5" id="KW-0808">Transferase</keyword>
<keyword evidence="4" id="KW-0963">Cytoplasm</keyword>
<evidence type="ECO:0000256" key="9">
    <source>
        <dbReference type="ARBA" id="ARBA00022840"/>
    </source>
</evidence>
<comment type="caution">
    <text evidence="13">The sequence shown here is derived from an EMBL/GenBank/DDBJ whole genome shotgun (WGS) entry which is preliminary data.</text>
</comment>
<dbReference type="GO" id="GO:0008033">
    <property type="term" value="P:tRNA processing"/>
    <property type="evidence" value="ECO:0007669"/>
    <property type="project" value="UniProtKB-KW"/>
</dbReference>
<dbReference type="Pfam" id="PF03481">
    <property type="entry name" value="Sua5_C"/>
    <property type="match status" value="1"/>
</dbReference>
<dbReference type="EMBL" id="VWPL01000038">
    <property type="protein sequence ID" value="KAA5597147.1"/>
    <property type="molecule type" value="Genomic_DNA"/>
</dbReference>